<name>A0ABR7R161_9PROT</name>
<dbReference type="Pfam" id="PF00384">
    <property type="entry name" value="Molybdopterin"/>
    <property type="match status" value="1"/>
</dbReference>
<evidence type="ECO:0000256" key="4">
    <source>
        <dbReference type="ARBA" id="ARBA00022723"/>
    </source>
</evidence>
<dbReference type="EMBL" id="JACTUZ010000001">
    <property type="protein sequence ID" value="MBC9175473.1"/>
    <property type="molecule type" value="Genomic_DNA"/>
</dbReference>
<evidence type="ECO:0000259" key="6">
    <source>
        <dbReference type="Pfam" id="PF00384"/>
    </source>
</evidence>
<feature type="domain" description="Molybdopterin dinucleotide-binding" evidence="7">
    <location>
        <begin position="622"/>
        <end position="738"/>
    </location>
</feature>
<dbReference type="Proteomes" id="UP000603940">
    <property type="component" value="Unassembled WGS sequence"/>
</dbReference>
<dbReference type="InterPro" id="IPR006656">
    <property type="entry name" value="Mopterin_OxRdtase"/>
</dbReference>
<sequence length="765" mass="83468">MVEIKPHAAHWGSFDAIVEDGRVAGVRPFARDPSPSTLIQSVPDAVHARTRIDRPYVRTGWLRGERRGSLRGGDAFVPVSWDQVTRLVAEETRRVRAEFGHAAILGGSYGWSSAGRFHHARSQLQRFLGLGGGFTTQVTNYSYGAGMTLMPHILGTNDVIQGKVTDWPSIVKHTKLMLCFGGLPLKNALITAGGAGAHEYVPWLRQVAAAGVRFVNISPFRGDAPDFLQAEWVPIRPNTDTALILGMAHAILAVGLEDRGFLSTHCTGWEKLRPYILGESDGTPKTPEWAEAITEVPAATIRRLALEAAGLPTMLTATWSLQRAEHGEQPWWMLVALASMLGGIGKPGQGVVFGYGSMNGMGTPRLNLPSVSMPAPRNPVGTAIPVSRVTELLERPGEVLQYNGRDIPLPDIRMIWWAGGNPFHHHQDLNRLLRGWCRADTVVVQEPWWTAPARHADIVLPATTTLERNDIGSSSSDRFVRAMHQAIPPQAQARNDHDMLADIAEALGFRDRFTEQRNEDAWLRHLYDRWRAACARIGFDAPDFDRFWAEGYVETPPPEEEFVLFSDFARNPEAHPLNTPSGKVELFSETIAGFGYAEIGGHPRWQAPAEYLGASAAARFPLHLLSYQPATRLHGQLDQGRVAAANKIRGREPILMHPADAAGRGLSDGDVVRVFNDRGACLGGLRLDDGIRAGVVAMATGAWWDPAGDGLDRHGNPNVLTQDVGTSRLGQGCAAQSCLAQVKRFEGALPEVTVFAPPAIAEEAA</sequence>
<dbReference type="Pfam" id="PF01568">
    <property type="entry name" value="Molydop_binding"/>
    <property type="match status" value="1"/>
</dbReference>
<organism evidence="9 10">
    <name type="scientific">Pseudoroseomonas ludipueritiae</name>
    <dbReference type="NCBI Taxonomy" id="198093"/>
    <lineage>
        <taxon>Bacteria</taxon>
        <taxon>Pseudomonadati</taxon>
        <taxon>Pseudomonadota</taxon>
        <taxon>Alphaproteobacteria</taxon>
        <taxon>Acetobacterales</taxon>
        <taxon>Acetobacteraceae</taxon>
        <taxon>Pseudoroseomonas</taxon>
    </lineage>
</organism>
<dbReference type="Gene3D" id="3.40.228.10">
    <property type="entry name" value="Dimethylsulfoxide Reductase, domain 2"/>
    <property type="match status" value="1"/>
</dbReference>
<feature type="domain" description="Molybdopterin oxidoreductase N-terminal" evidence="8">
    <location>
        <begin position="7"/>
        <end position="47"/>
    </location>
</feature>
<dbReference type="Pfam" id="PF18364">
    <property type="entry name" value="Molybdopterin_N"/>
    <property type="match status" value="1"/>
</dbReference>
<keyword evidence="10" id="KW-1185">Reference proteome</keyword>
<comment type="cofactor">
    <cofactor evidence="1">
        <name>Mo-bis(molybdopterin guanine dinucleotide)</name>
        <dbReference type="ChEBI" id="CHEBI:60539"/>
    </cofactor>
</comment>
<comment type="caution">
    <text evidence="9">The sequence shown here is derived from an EMBL/GenBank/DDBJ whole genome shotgun (WGS) entry which is preliminary data.</text>
</comment>
<dbReference type="PANTHER" id="PTHR43742:SF10">
    <property type="entry name" value="TRIMETHYLAMINE-N-OXIDE REDUCTASE 2"/>
    <property type="match status" value="1"/>
</dbReference>
<evidence type="ECO:0000313" key="9">
    <source>
        <dbReference type="EMBL" id="MBC9175473.1"/>
    </source>
</evidence>
<gene>
    <name evidence="9" type="ORF">IBL25_00765</name>
</gene>
<evidence type="ECO:0000259" key="7">
    <source>
        <dbReference type="Pfam" id="PF01568"/>
    </source>
</evidence>
<dbReference type="SUPFAM" id="SSF50692">
    <property type="entry name" value="ADC-like"/>
    <property type="match status" value="1"/>
</dbReference>
<dbReference type="RefSeq" id="WP_187776633.1">
    <property type="nucleotide sequence ID" value="NZ_JACTUZ010000001.1"/>
</dbReference>
<proteinExistence type="inferred from homology"/>
<evidence type="ECO:0000256" key="2">
    <source>
        <dbReference type="ARBA" id="ARBA00010312"/>
    </source>
</evidence>
<dbReference type="Gene3D" id="3.90.55.10">
    <property type="entry name" value="Dimethylsulfoxide Reductase, domain 3"/>
    <property type="match status" value="1"/>
</dbReference>
<dbReference type="SUPFAM" id="SSF53706">
    <property type="entry name" value="Formate dehydrogenase/DMSO reductase, domains 1-3"/>
    <property type="match status" value="1"/>
</dbReference>
<dbReference type="InterPro" id="IPR006657">
    <property type="entry name" value="MoPterin_dinucl-bd_dom"/>
</dbReference>
<dbReference type="PANTHER" id="PTHR43742">
    <property type="entry name" value="TRIMETHYLAMINE-N-OXIDE REDUCTASE"/>
    <property type="match status" value="1"/>
</dbReference>
<evidence type="ECO:0000256" key="3">
    <source>
        <dbReference type="ARBA" id="ARBA00022505"/>
    </source>
</evidence>
<evidence type="ECO:0000313" key="10">
    <source>
        <dbReference type="Proteomes" id="UP000603940"/>
    </source>
</evidence>
<evidence type="ECO:0000259" key="8">
    <source>
        <dbReference type="Pfam" id="PF18364"/>
    </source>
</evidence>
<keyword evidence="4" id="KW-0479">Metal-binding</keyword>
<dbReference type="InterPro" id="IPR041460">
    <property type="entry name" value="Molybdopterin_N"/>
</dbReference>
<evidence type="ECO:0000256" key="1">
    <source>
        <dbReference type="ARBA" id="ARBA00001942"/>
    </source>
</evidence>
<feature type="domain" description="Molybdopterin oxidoreductase" evidence="6">
    <location>
        <begin position="51"/>
        <end position="505"/>
    </location>
</feature>
<accession>A0ABR7R161</accession>
<reference evidence="9 10" key="1">
    <citation type="journal article" date="2009" name="Int. J. Syst. Evol. Microbiol.">
        <title>Transfer of Teichococcus ludipueritiae and Muricoccus roseus to the genus Roseomonas, as Roseomonas ludipueritiae comb. nov. and Roseomonas rosea comb. nov., respectively, and emended description of the genus Roseomonas.</title>
        <authorList>
            <person name="Sanchez-Porro C."/>
            <person name="Gallego V."/>
            <person name="Busse H.J."/>
            <person name="Kampfer P."/>
            <person name="Ventosa A."/>
        </authorList>
    </citation>
    <scope>NUCLEOTIDE SEQUENCE [LARGE SCALE GENOMIC DNA]</scope>
    <source>
        <strain evidence="9 10">DSM 14915</strain>
    </source>
</reference>
<dbReference type="InterPro" id="IPR041954">
    <property type="entry name" value="CT_DMSOR/BSOR/TMAOR"/>
</dbReference>
<dbReference type="Gene3D" id="3.40.50.740">
    <property type="match status" value="1"/>
</dbReference>
<dbReference type="InterPro" id="IPR009010">
    <property type="entry name" value="Asp_de-COase-like_dom_sf"/>
</dbReference>
<dbReference type="InterPro" id="IPR050612">
    <property type="entry name" value="Prok_Mopterin_Oxidored"/>
</dbReference>
<comment type="similarity">
    <text evidence="2">Belongs to the prokaryotic molybdopterin-containing oxidoreductase family.</text>
</comment>
<protein>
    <submittedName>
        <fullName evidence="9">Molybdopterin-dependent oxidoreductase</fullName>
    </submittedName>
</protein>
<dbReference type="CDD" id="cd02793">
    <property type="entry name" value="MopB_CT_DMSOR-BSOR-TMAOR"/>
    <property type="match status" value="1"/>
</dbReference>
<keyword evidence="3" id="KW-0500">Molybdenum</keyword>
<evidence type="ECO:0000256" key="5">
    <source>
        <dbReference type="ARBA" id="ARBA00023002"/>
    </source>
</evidence>
<keyword evidence="5" id="KW-0560">Oxidoreductase</keyword>
<dbReference type="Gene3D" id="2.40.40.20">
    <property type="match status" value="1"/>
</dbReference>